<protein>
    <submittedName>
        <fullName evidence="2">Uncharacterized protein</fullName>
    </submittedName>
</protein>
<dbReference type="RefSeq" id="WP_071474011.1">
    <property type="nucleotide sequence ID" value="NZ_MDKE01000068.1"/>
</dbReference>
<dbReference type="STRING" id="1414654.BFR47_06435"/>
<evidence type="ECO:0000313" key="2">
    <source>
        <dbReference type="EMBL" id="OIN04525.1"/>
    </source>
</evidence>
<gene>
    <name evidence="2" type="ORF">BFR47_06435</name>
</gene>
<keyword evidence="1" id="KW-1133">Transmembrane helix</keyword>
<feature type="transmembrane region" description="Helical" evidence="1">
    <location>
        <begin position="185"/>
        <end position="206"/>
    </location>
</feature>
<name>A0A1J4QCW9_9GAMM</name>
<feature type="transmembrane region" description="Helical" evidence="1">
    <location>
        <begin position="97"/>
        <end position="116"/>
    </location>
</feature>
<keyword evidence="1" id="KW-0812">Transmembrane</keyword>
<keyword evidence="1" id="KW-0472">Membrane</keyword>
<dbReference type="EMBL" id="MDKE01000068">
    <property type="protein sequence ID" value="OIN04525.1"/>
    <property type="molecule type" value="Genomic_DNA"/>
</dbReference>
<feature type="transmembrane region" description="Helical" evidence="1">
    <location>
        <begin position="66"/>
        <end position="85"/>
    </location>
</feature>
<comment type="caution">
    <text evidence="2">The sequence shown here is derived from an EMBL/GenBank/DDBJ whole genome shotgun (WGS) entry which is preliminary data.</text>
</comment>
<feature type="transmembrane region" description="Helical" evidence="1">
    <location>
        <begin position="122"/>
        <end position="139"/>
    </location>
</feature>
<feature type="transmembrane region" description="Helical" evidence="1">
    <location>
        <begin position="218"/>
        <end position="240"/>
    </location>
</feature>
<feature type="transmembrane region" description="Helical" evidence="1">
    <location>
        <begin position="151"/>
        <end position="173"/>
    </location>
</feature>
<evidence type="ECO:0000313" key="3">
    <source>
        <dbReference type="Proteomes" id="UP000243073"/>
    </source>
</evidence>
<reference evidence="2 3" key="1">
    <citation type="submission" date="2016-07" db="EMBL/GenBank/DDBJ databases">
        <title>Draft Genome Sequence of Oceanisphaera psychrotolerans, isolated from coastal sediment samples.</title>
        <authorList>
            <person name="Zhuo S."/>
            <person name="Ruan Z."/>
        </authorList>
    </citation>
    <scope>NUCLEOTIDE SEQUENCE [LARGE SCALE GENOMIC DNA]</scope>
    <source>
        <strain evidence="2 3">LAM-WHM-ZC</strain>
    </source>
</reference>
<feature type="transmembrane region" description="Helical" evidence="1">
    <location>
        <begin position="6"/>
        <end position="28"/>
    </location>
</feature>
<organism evidence="2 3">
    <name type="scientific">Oceanisphaera psychrotolerans</name>
    <dbReference type="NCBI Taxonomy" id="1414654"/>
    <lineage>
        <taxon>Bacteria</taxon>
        <taxon>Pseudomonadati</taxon>
        <taxon>Pseudomonadota</taxon>
        <taxon>Gammaproteobacteria</taxon>
        <taxon>Aeromonadales</taxon>
        <taxon>Aeromonadaceae</taxon>
        <taxon>Oceanisphaera</taxon>
    </lineage>
</organism>
<evidence type="ECO:0000256" key="1">
    <source>
        <dbReference type="SAM" id="Phobius"/>
    </source>
</evidence>
<proteinExistence type="predicted"/>
<dbReference type="Proteomes" id="UP000243073">
    <property type="component" value="Unassembled WGS sequence"/>
</dbReference>
<dbReference type="AlphaFoldDB" id="A0A1J4QCW9"/>
<feature type="transmembrane region" description="Helical" evidence="1">
    <location>
        <begin position="40"/>
        <end position="60"/>
    </location>
</feature>
<sequence length="245" mass="26029">MTELLPARLFAPLALTAIAALGLLLWVLKNGDLCPGQRRRIGDGLLSAWAVFGLALMLGVEAAVPAPLLWLGAVALATGLGSVLYQARLQGKRSLPLSWHIPALVLALGCGLWIVIMMGPAALLAAGAGGCVFAHLIMVRAKHRLQAFNTLLPLAGIVFAMGWLLWLLLQTLMVQDNLARPDMGLLIVPFVQMSAAVLVGSIIWLLPLLRKEQTKPPVISVAALLILGALTIGQGILWQFPVNIS</sequence>
<keyword evidence="3" id="KW-1185">Reference proteome</keyword>
<dbReference type="OrthoDB" id="5915482at2"/>
<accession>A0A1J4QCW9</accession>